<dbReference type="Pfam" id="PF01547">
    <property type="entry name" value="SBP_bac_1"/>
    <property type="match status" value="1"/>
</dbReference>
<organism evidence="3 4">
    <name type="scientific">Cohnella zeiphila</name>
    <dbReference type="NCBI Taxonomy" id="2761120"/>
    <lineage>
        <taxon>Bacteria</taxon>
        <taxon>Bacillati</taxon>
        <taxon>Bacillota</taxon>
        <taxon>Bacilli</taxon>
        <taxon>Bacillales</taxon>
        <taxon>Paenibacillaceae</taxon>
        <taxon>Cohnella</taxon>
    </lineage>
</organism>
<name>A0A7X0VXW2_9BACL</name>
<keyword evidence="4" id="KW-1185">Reference proteome</keyword>
<proteinExistence type="predicted"/>
<dbReference type="PROSITE" id="PS51257">
    <property type="entry name" value="PROKAR_LIPOPROTEIN"/>
    <property type="match status" value="1"/>
</dbReference>
<reference evidence="3 4" key="1">
    <citation type="submission" date="2020-08" db="EMBL/GenBank/DDBJ databases">
        <title>Cohnella phylogeny.</title>
        <authorList>
            <person name="Dunlap C."/>
        </authorList>
    </citation>
    <scope>NUCLEOTIDE SEQUENCE [LARGE SCALE GENOMIC DNA]</scope>
    <source>
        <strain evidence="3 4">CBP 2801</strain>
    </source>
</reference>
<dbReference type="InterPro" id="IPR050490">
    <property type="entry name" value="Bact_solute-bd_prot1"/>
</dbReference>
<dbReference type="EMBL" id="JACJVO010000019">
    <property type="protein sequence ID" value="MBB6732338.1"/>
    <property type="molecule type" value="Genomic_DNA"/>
</dbReference>
<feature type="region of interest" description="Disordered" evidence="1">
    <location>
        <begin position="25"/>
        <end position="61"/>
    </location>
</feature>
<dbReference type="CDD" id="cd13585">
    <property type="entry name" value="PBP2_TMBP_like"/>
    <property type="match status" value="1"/>
</dbReference>
<dbReference type="PANTHER" id="PTHR43649:SF12">
    <property type="entry name" value="DIACETYLCHITOBIOSE BINDING PROTEIN DASA"/>
    <property type="match status" value="1"/>
</dbReference>
<feature type="compositionally biased region" description="Low complexity" evidence="1">
    <location>
        <begin position="48"/>
        <end position="59"/>
    </location>
</feature>
<dbReference type="PANTHER" id="PTHR43649">
    <property type="entry name" value="ARABINOSE-BINDING PROTEIN-RELATED"/>
    <property type="match status" value="1"/>
</dbReference>
<feature type="signal peptide" evidence="2">
    <location>
        <begin position="1"/>
        <end position="20"/>
    </location>
</feature>
<evidence type="ECO:0000313" key="4">
    <source>
        <dbReference type="Proteomes" id="UP000564644"/>
    </source>
</evidence>
<dbReference type="Proteomes" id="UP000564644">
    <property type="component" value="Unassembled WGS sequence"/>
</dbReference>
<keyword evidence="2" id="KW-0732">Signal</keyword>
<sequence length="472" mass="50478">MRKAAVGTLAALTLALSACGSGGNNGNGGSATEAPSSSGASNSGGGEASQSAAPSSPQGTVTIRTNITEGELSKDQIAEFEAAHPNIKIEIETLDATKLSAELATDSAPDVIRLGGVFDLPSYVLRGIALDLTDRINNSSVIDAGDFAPVVDVFKFDGHTVGQGPIYGLPKDWSNDFAIFYNKKAFDAAGVPVPDPTKAMTWQEVMDLAKKLTIKDGNKTVQYGLAANEWGKTEPNFNNMLQYLLSANAQISNEDNTKVDFNIQPVKDYINMWVDAVKNNVGPNSLNNDQTSGGDLFLANKAAMIIDGYWYSGVIRGNADAQTHLDDYGMLPTPTAPGGTRVAPTGGATGAIINKSSKHPDEAWTFFEWFFGGKPADDRAKTGWGLPIFKSKMNLLPQETNFDKQVYNVLQDELQYSNQFLPVNPYLSGGGWGIFDKYVQPLYFGKSNIDEAVNGMTKDANVAVEEAVNSTK</sequence>
<evidence type="ECO:0000256" key="2">
    <source>
        <dbReference type="SAM" id="SignalP"/>
    </source>
</evidence>
<gene>
    <name evidence="3" type="ORF">H7C18_15565</name>
</gene>
<protein>
    <submittedName>
        <fullName evidence="3">Sugar ABC transporter substrate-binding protein</fullName>
    </submittedName>
</protein>
<accession>A0A7X0VXW2</accession>
<evidence type="ECO:0000313" key="3">
    <source>
        <dbReference type="EMBL" id="MBB6732338.1"/>
    </source>
</evidence>
<dbReference type="RefSeq" id="WP_185130008.1">
    <property type="nucleotide sequence ID" value="NZ_JACJVO010000019.1"/>
</dbReference>
<evidence type="ECO:0000256" key="1">
    <source>
        <dbReference type="SAM" id="MobiDB-lite"/>
    </source>
</evidence>
<feature type="chain" id="PRO_5038809830" evidence="2">
    <location>
        <begin position="21"/>
        <end position="472"/>
    </location>
</feature>
<dbReference type="SUPFAM" id="SSF53850">
    <property type="entry name" value="Periplasmic binding protein-like II"/>
    <property type="match status" value="1"/>
</dbReference>
<dbReference type="Gene3D" id="3.40.190.10">
    <property type="entry name" value="Periplasmic binding protein-like II"/>
    <property type="match status" value="1"/>
</dbReference>
<comment type="caution">
    <text evidence="3">The sequence shown here is derived from an EMBL/GenBank/DDBJ whole genome shotgun (WGS) entry which is preliminary data.</text>
</comment>
<dbReference type="AlphaFoldDB" id="A0A7X0VXW2"/>
<dbReference type="InterPro" id="IPR006059">
    <property type="entry name" value="SBP"/>
</dbReference>